<keyword evidence="5 6" id="KW-0472">Membrane</keyword>
<dbReference type="GO" id="GO:0022857">
    <property type="term" value="F:transmembrane transporter activity"/>
    <property type="evidence" value="ECO:0007669"/>
    <property type="project" value="TreeGrafter"/>
</dbReference>
<evidence type="ECO:0000313" key="10">
    <source>
        <dbReference type="Proteomes" id="UP000315439"/>
    </source>
</evidence>
<feature type="domain" description="MacB-like periplasmic core" evidence="8">
    <location>
        <begin position="20"/>
        <end position="218"/>
    </location>
</feature>
<keyword evidence="4 6" id="KW-1133">Transmembrane helix</keyword>
<dbReference type="InterPro" id="IPR050250">
    <property type="entry name" value="Macrolide_Exporter_MacB"/>
</dbReference>
<dbReference type="Proteomes" id="UP000315439">
    <property type="component" value="Unassembled WGS sequence"/>
</dbReference>
<dbReference type="EMBL" id="VIKS01000019">
    <property type="protein sequence ID" value="TQV79999.1"/>
    <property type="molecule type" value="Genomic_DNA"/>
</dbReference>
<evidence type="ECO:0000256" key="1">
    <source>
        <dbReference type="ARBA" id="ARBA00004651"/>
    </source>
</evidence>
<feature type="transmembrane region" description="Helical" evidence="6">
    <location>
        <begin position="359"/>
        <end position="381"/>
    </location>
</feature>
<dbReference type="Pfam" id="PF12704">
    <property type="entry name" value="MacB_PCD"/>
    <property type="match status" value="1"/>
</dbReference>
<evidence type="ECO:0000259" key="8">
    <source>
        <dbReference type="Pfam" id="PF12704"/>
    </source>
</evidence>
<name>A0A545TS09_9GAMM</name>
<feature type="transmembrane region" description="Helical" evidence="6">
    <location>
        <begin position="21"/>
        <end position="44"/>
    </location>
</feature>
<evidence type="ECO:0000256" key="3">
    <source>
        <dbReference type="ARBA" id="ARBA00022692"/>
    </source>
</evidence>
<comment type="caution">
    <text evidence="9">The sequence shown here is derived from an EMBL/GenBank/DDBJ whole genome shotgun (WGS) entry which is preliminary data.</text>
</comment>
<evidence type="ECO:0000256" key="6">
    <source>
        <dbReference type="SAM" id="Phobius"/>
    </source>
</evidence>
<dbReference type="GO" id="GO:0005886">
    <property type="term" value="C:plasma membrane"/>
    <property type="evidence" value="ECO:0007669"/>
    <property type="project" value="UniProtKB-SubCell"/>
</dbReference>
<dbReference type="AlphaFoldDB" id="A0A545TS09"/>
<keyword evidence="2" id="KW-1003">Cell membrane</keyword>
<dbReference type="OrthoDB" id="8735006at2"/>
<proteinExistence type="predicted"/>
<evidence type="ECO:0000256" key="4">
    <source>
        <dbReference type="ARBA" id="ARBA00022989"/>
    </source>
</evidence>
<evidence type="ECO:0000256" key="5">
    <source>
        <dbReference type="ARBA" id="ARBA00023136"/>
    </source>
</evidence>
<evidence type="ECO:0000259" key="7">
    <source>
        <dbReference type="Pfam" id="PF02687"/>
    </source>
</evidence>
<protein>
    <submittedName>
        <fullName evidence="9">FtsX-like permease family protein</fullName>
    </submittedName>
</protein>
<comment type="subcellular location">
    <subcellularLocation>
        <location evidence="1">Cell membrane</location>
        <topology evidence="1">Multi-pass membrane protein</topology>
    </subcellularLocation>
</comment>
<dbReference type="InterPro" id="IPR025857">
    <property type="entry name" value="MacB_PCD"/>
</dbReference>
<dbReference type="Pfam" id="PF02687">
    <property type="entry name" value="FtsX"/>
    <property type="match status" value="1"/>
</dbReference>
<keyword evidence="3 6" id="KW-0812">Transmembrane</keyword>
<accession>A0A545TS09</accession>
<gene>
    <name evidence="9" type="ORF">FLL46_26690</name>
</gene>
<organism evidence="9 10">
    <name type="scientific">Aliikangiella coralliicola</name>
    <dbReference type="NCBI Taxonomy" id="2592383"/>
    <lineage>
        <taxon>Bacteria</taxon>
        <taxon>Pseudomonadati</taxon>
        <taxon>Pseudomonadota</taxon>
        <taxon>Gammaproteobacteria</taxon>
        <taxon>Oceanospirillales</taxon>
        <taxon>Pleioneaceae</taxon>
        <taxon>Aliikangiella</taxon>
    </lineage>
</organism>
<keyword evidence="10" id="KW-1185">Reference proteome</keyword>
<dbReference type="InterPro" id="IPR003838">
    <property type="entry name" value="ABC3_permease_C"/>
</dbReference>
<feature type="transmembrane region" description="Helical" evidence="6">
    <location>
        <begin position="310"/>
        <end position="335"/>
    </location>
</feature>
<dbReference type="PANTHER" id="PTHR30572">
    <property type="entry name" value="MEMBRANE COMPONENT OF TRANSPORTER-RELATED"/>
    <property type="match status" value="1"/>
</dbReference>
<reference evidence="9 10" key="1">
    <citation type="submission" date="2019-07" db="EMBL/GenBank/DDBJ databases">
        <title>Draft genome for Aliikangiella sp. M105.</title>
        <authorList>
            <person name="Wang G."/>
        </authorList>
    </citation>
    <scope>NUCLEOTIDE SEQUENCE [LARGE SCALE GENOMIC DNA]</scope>
    <source>
        <strain evidence="9 10">M105</strain>
    </source>
</reference>
<feature type="domain" description="ABC3 transporter permease C-terminal" evidence="7">
    <location>
        <begin position="314"/>
        <end position="431"/>
    </location>
</feature>
<feature type="transmembrane region" description="Helical" evidence="6">
    <location>
        <begin position="401"/>
        <end position="421"/>
    </location>
</feature>
<dbReference type="PANTHER" id="PTHR30572:SF18">
    <property type="entry name" value="ABC-TYPE MACROLIDE FAMILY EXPORT SYSTEM PERMEASE COMPONENT 2"/>
    <property type="match status" value="1"/>
</dbReference>
<evidence type="ECO:0000313" key="9">
    <source>
        <dbReference type="EMBL" id="TQV79999.1"/>
    </source>
</evidence>
<evidence type="ECO:0000256" key="2">
    <source>
        <dbReference type="ARBA" id="ARBA00022475"/>
    </source>
</evidence>
<sequence>MFLYYLRISMHSMKRNPLLSGLMIVAIALGIGVSMTTITVYYLMSADPIPQKSSQLFAVQLDSWGINHPFDRDRPERAPHQLTYRDATALVAAKKAKHQVAMFESTLIVEPEKDKPYLSMLRVTSSDFFPMFQVPFLYGAGWTANDDERASQVVVLSKETNEKLFGGENSVGRRLRMGAKEFVVSGVMDTWNPTPRFYDVINGGFNEVADMMIPLSLTEPMELKSAGSDWGWKAESINSFKDWLNSESAWMQFWVELEDSMAVDDYKNFLDAYVTEQKELGRFERPLNNHLQSVMQWMAHNQVVREDNKVLVGLSVLFLLVCVLSAVALLLTHFLGKSEEVALRRALGANRLSIFGQHLVEVSLTGVIGGALGVLFALGGLQAIKYLYSGQGFDHLVQLDIFLVLFAAVLAWLASLLAGFYPSWKLCQESPAGFLKTQ</sequence>